<dbReference type="EMBL" id="CVUD02000105">
    <property type="protein sequence ID" value="SEH71053.1"/>
    <property type="molecule type" value="Genomic_DNA"/>
</dbReference>
<dbReference type="Proteomes" id="UP000198559">
    <property type="component" value="Unassembled WGS sequence"/>
</dbReference>
<comment type="catalytic activity">
    <reaction evidence="1 6">
        <text>[protein]-peptidylproline (omega=180) = [protein]-peptidylproline (omega=0)</text>
        <dbReference type="Rhea" id="RHEA:16237"/>
        <dbReference type="Rhea" id="RHEA-COMP:10747"/>
        <dbReference type="Rhea" id="RHEA-COMP:10748"/>
        <dbReference type="ChEBI" id="CHEBI:83833"/>
        <dbReference type="ChEBI" id="CHEBI:83834"/>
        <dbReference type="EC" id="5.2.1.8"/>
    </reaction>
</comment>
<name>A0A1H6K755_9GAMM</name>
<keyword evidence="7" id="KW-1133">Transmembrane helix</keyword>
<reference evidence="11" key="1">
    <citation type="submission" date="2016-06" db="EMBL/GenBank/DDBJ databases">
        <authorList>
            <person name="Petersen J."/>
            <person name="Sayavedra L."/>
        </authorList>
    </citation>
    <scope>NUCLEOTIDE SEQUENCE [LARGE SCALE GENOMIC DNA]</scope>
    <source>
        <strain evidence="11">BazSymB</strain>
    </source>
</reference>
<keyword evidence="7" id="KW-0472">Membrane</keyword>
<evidence type="ECO:0000256" key="7">
    <source>
        <dbReference type="SAM" id="Phobius"/>
    </source>
</evidence>
<dbReference type="EC" id="5.2.1.8" evidence="3 6"/>
<dbReference type="InterPro" id="IPR020892">
    <property type="entry name" value="Cyclophilin-type_PPIase_CS"/>
</dbReference>
<dbReference type="InterPro" id="IPR029000">
    <property type="entry name" value="Cyclophilin-like_dom_sf"/>
</dbReference>
<dbReference type="InterPro" id="IPR044666">
    <property type="entry name" value="Cyclophilin_A-like"/>
</dbReference>
<dbReference type="PANTHER" id="PTHR45625:SF4">
    <property type="entry name" value="PEPTIDYLPROLYL ISOMERASE DOMAIN AND WD REPEAT-CONTAINING PROTEIN 1"/>
    <property type="match status" value="1"/>
</dbReference>
<evidence type="ECO:0000259" key="9">
    <source>
        <dbReference type="PROSITE" id="PS50072"/>
    </source>
</evidence>
<dbReference type="GO" id="GO:0006457">
    <property type="term" value="P:protein folding"/>
    <property type="evidence" value="ECO:0007669"/>
    <property type="project" value="InterPro"/>
</dbReference>
<feature type="domain" description="PPIase cyclophilin-type" evidence="9">
    <location>
        <begin position="48"/>
        <end position="181"/>
    </location>
</feature>
<dbReference type="Gene3D" id="3.10.50.40">
    <property type="match status" value="1"/>
</dbReference>
<dbReference type="PRINTS" id="PR00153">
    <property type="entry name" value="CSAPPISMRASE"/>
</dbReference>
<dbReference type="GO" id="GO:0003755">
    <property type="term" value="F:peptidyl-prolyl cis-trans isomerase activity"/>
    <property type="evidence" value="ECO:0007669"/>
    <property type="project" value="UniProtKB-KW"/>
</dbReference>
<dbReference type="Pfam" id="PF00254">
    <property type="entry name" value="FKBP_C"/>
    <property type="match status" value="1"/>
</dbReference>
<evidence type="ECO:0000313" key="10">
    <source>
        <dbReference type="EMBL" id="SEH71053.1"/>
    </source>
</evidence>
<evidence type="ECO:0000256" key="3">
    <source>
        <dbReference type="ARBA" id="ARBA00013194"/>
    </source>
</evidence>
<dbReference type="SUPFAM" id="SSF50891">
    <property type="entry name" value="Cyclophilin-like"/>
    <property type="match status" value="1"/>
</dbReference>
<evidence type="ECO:0000256" key="6">
    <source>
        <dbReference type="PROSITE-ProRule" id="PRU00277"/>
    </source>
</evidence>
<feature type="domain" description="PPIase FKBP-type" evidence="8">
    <location>
        <begin position="253"/>
        <end position="305"/>
    </location>
</feature>
<gene>
    <name evidence="10" type="ORF">BAZSYMB_SCAFFOLD00020_15</name>
</gene>
<feature type="transmembrane region" description="Helical" evidence="7">
    <location>
        <begin position="6"/>
        <end position="31"/>
    </location>
</feature>
<organism evidence="10 11">
    <name type="scientific">Bathymodiolus azoricus thioautotrophic gill symbiont</name>
    <dbReference type="NCBI Taxonomy" id="235205"/>
    <lineage>
        <taxon>Bacteria</taxon>
        <taxon>Pseudomonadati</taxon>
        <taxon>Pseudomonadota</taxon>
        <taxon>Gammaproteobacteria</taxon>
        <taxon>sulfur-oxidizing symbionts</taxon>
    </lineage>
</organism>
<dbReference type="PROSITE" id="PS50059">
    <property type="entry name" value="FKBP_PPIASE"/>
    <property type="match status" value="1"/>
</dbReference>
<evidence type="ECO:0000313" key="11">
    <source>
        <dbReference type="Proteomes" id="UP000198559"/>
    </source>
</evidence>
<dbReference type="InterPro" id="IPR002130">
    <property type="entry name" value="Cyclophilin-type_PPIase_dom"/>
</dbReference>
<evidence type="ECO:0000259" key="8">
    <source>
        <dbReference type="PROSITE" id="PS50059"/>
    </source>
</evidence>
<dbReference type="AlphaFoldDB" id="A0A1H6K755"/>
<sequence length="330" mass="35868">MYFTVILGIIPTFVSSLNLVKTLIVLFTLFLSLQSQAKLAEGLYANLHTNQGDIVVQLAYKKAPLTVINFVGLAEGTKRSNIQTGKPFYNGLKFHRVIDNFMIQGGDPKGNGAGGPGYRFADEFSNLKHDKAGILSMANSGPDTNGSQFFITHNATPGLDGKHAVFGHVVKGMSVVNRIKKGDFIRKLTIIRVGDEAKKFQTDEVAFQVENKKHAIKKNEKFVKSNYPNAKATDGGYFVQITQKGTGAKSSKGDMVNVKISSELDGGKKTGKTDEIITFALGENAMAKIIDQTVLGMKVGEKRTIITNNIVGISKISLLIINLELLSINQ</sequence>
<evidence type="ECO:0000256" key="4">
    <source>
        <dbReference type="ARBA" id="ARBA00023110"/>
    </source>
</evidence>
<dbReference type="Gene3D" id="2.40.100.10">
    <property type="entry name" value="Cyclophilin-like"/>
    <property type="match status" value="1"/>
</dbReference>
<keyword evidence="4 6" id="KW-0697">Rotamase</keyword>
<dbReference type="PANTHER" id="PTHR45625">
    <property type="entry name" value="PEPTIDYL-PROLYL CIS-TRANS ISOMERASE-RELATED"/>
    <property type="match status" value="1"/>
</dbReference>
<dbReference type="Pfam" id="PF00160">
    <property type="entry name" value="Pro_isomerase"/>
    <property type="match status" value="1"/>
</dbReference>
<protein>
    <recommendedName>
        <fullName evidence="3 6">peptidylprolyl isomerase</fullName>
        <ecNumber evidence="3 6">5.2.1.8</ecNumber>
    </recommendedName>
</protein>
<dbReference type="SUPFAM" id="SSF54534">
    <property type="entry name" value="FKBP-like"/>
    <property type="match status" value="1"/>
</dbReference>
<dbReference type="InterPro" id="IPR001179">
    <property type="entry name" value="PPIase_FKBP_dom"/>
</dbReference>
<proteinExistence type="inferred from homology"/>
<dbReference type="InterPro" id="IPR046357">
    <property type="entry name" value="PPIase_dom_sf"/>
</dbReference>
<keyword evidence="7" id="KW-0812">Transmembrane</keyword>
<keyword evidence="5 6" id="KW-0413">Isomerase</keyword>
<dbReference type="CDD" id="cd00317">
    <property type="entry name" value="cyclophilin"/>
    <property type="match status" value="1"/>
</dbReference>
<evidence type="ECO:0000256" key="2">
    <source>
        <dbReference type="ARBA" id="ARBA00007365"/>
    </source>
</evidence>
<dbReference type="PROSITE" id="PS50072">
    <property type="entry name" value="CSA_PPIASE_2"/>
    <property type="match status" value="1"/>
</dbReference>
<evidence type="ECO:0000256" key="1">
    <source>
        <dbReference type="ARBA" id="ARBA00000971"/>
    </source>
</evidence>
<evidence type="ECO:0000256" key="5">
    <source>
        <dbReference type="ARBA" id="ARBA00023235"/>
    </source>
</evidence>
<accession>A0A1H6K755</accession>
<comment type="similarity">
    <text evidence="2">Belongs to the cyclophilin-type PPIase family.</text>
</comment>
<dbReference type="STRING" id="235205.BAZSYMB_SCAFFOLD00020_15"/>
<dbReference type="PROSITE" id="PS00170">
    <property type="entry name" value="CSA_PPIASE_1"/>
    <property type="match status" value="1"/>
</dbReference>